<protein>
    <recommendedName>
        <fullName evidence="3">HK97 gp10 family phage protein</fullName>
    </recommendedName>
</protein>
<reference evidence="1 2" key="1">
    <citation type="submission" date="2020-04" db="EMBL/GenBank/DDBJ databases">
        <title>Paeniglutamicibacter sp. ANT13_2, a novel actinomycete isolated from sediment in Antarctica.</title>
        <authorList>
            <person name="Sakdapetsiri C."/>
            <person name="Pinyakong O."/>
        </authorList>
    </citation>
    <scope>NUCLEOTIDE SEQUENCE [LARGE SCALE GENOMIC DNA]</scope>
    <source>
        <strain evidence="1 2">ANT13_2</strain>
    </source>
</reference>
<dbReference type="EMBL" id="JAAWVT010000004">
    <property type="protein sequence ID" value="NKG21107.1"/>
    <property type="molecule type" value="Genomic_DNA"/>
</dbReference>
<keyword evidence="2" id="KW-1185">Reference proteome</keyword>
<accession>A0ABX1G6R2</accession>
<organism evidence="1 2">
    <name type="scientific">Paeniglutamicibacter terrestris</name>
    <dbReference type="NCBI Taxonomy" id="2723403"/>
    <lineage>
        <taxon>Bacteria</taxon>
        <taxon>Bacillati</taxon>
        <taxon>Actinomycetota</taxon>
        <taxon>Actinomycetes</taxon>
        <taxon>Micrococcales</taxon>
        <taxon>Micrococcaceae</taxon>
        <taxon>Paeniglutamicibacter</taxon>
    </lineage>
</organism>
<evidence type="ECO:0000313" key="1">
    <source>
        <dbReference type="EMBL" id="NKG21107.1"/>
    </source>
</evidence>
<name>A0ABX1G6R2_9MICC</name>
<dbReference type="RefSeq" id="WP_168151932.1">
    <property type="nucleotide sequence ID" value="NZ_JAAWVT010000004.1"/>
</dbReference>
<comment type="caution">
    <text evidence="1">The sequence shown here is derived from an EMBL/GenBank/DDBJ whole genome shotgun (WGS) entry which is preliminary data.</text>
</comment>
<dbReference type="Proteomes" id="UP000746595">
    <property type="component" value="Unassembled WGS sequence"/>
</dbReference>
<evidence type="ECO:0008006" key="3">
    <source>
        <dbReference type="Google" id="ProtNLM"/>
    </source>
</evidence>
<sequence>MMNLRTSPMVFDELKRQGERIANSAGPGHKVTAMVTRGSRAKSRARVQVSASTPEARRANFEQNVLLKALGGSDYTVYRSKQGRTSLISNKQANNYRSRSG</sequence>
<gene>
    <name evidence="1" type="ORF">HED64_10370</name>
</gene>
<proteinExistence type="predicted"/>
<evidence type="ECO:0000313" key="2">
    <source>
        <dbReference type="Proteomes" id="UP000746595"/>
    </source>
</evidence>